<keyword evidence="3" id="KW-1185">Reference proteome</keyword>
<gene>
    <name evidence="2" type="ORF">MEDL_24491</name>
</gene>
<proteinExistence type="predicted"/>
<protein>
    <recommendedName>
        <fullName evidence="1">Peptidase metallopeptidase domain-containing protein</fullName>
    </recommendedName>
</protein>
<feature type="domain" description="Peptidase metallopeptidase" evidence="1">
    <location>
        <begin position="183"/>
        <end position="333"/>
    </location>
</feature>
<dbReference type="InterPro" id="IPR006026">
    <property type="entry name" value="Peptidase_Metallo"/>
</dbReference>
<dbReference type="EMBL" id="CAJPWZ010001230">
    <property type="protein sequence ID" value="CAG2210397.1"/>
    <property type="molecule type" value="Genomic_DNA"/>
</dbReference>
<evidence type="ECO:0000313" key="3">
    <source>
        <dbReference type="Proteomes" id="UP000683360"/>
    </source>
</evidence>
<dbReference type="SMART" id="SM00235">
    <property type="entry name" value="ZnMc"/>
    <property type="match status" value="1"/>
</dbReference>
<dbReference type="GO" id="GO:0004222">
    <property type="term" value="F:metalloendopeptidase activity"/>
    <property type="evidence" value="ECO:0007669"/>
    <property type="project" value="InterPro"/>
</dbReference>
<evidence type="ECO:0000313" key="2">
    <source>
        <dbReference type="EMBL" id="CAG2210397.1"/>
    </source>
</evidence>
<dbReference type="OrthoDB" id="6041438at2759"/>
<dbReference type="Pfam" id="PF01400">
    <property type="entry name" value="Astacin"/>
    <property type="match status" value="1"/>
</dbReference>
<organism evidence="2 3">
    <name type="scientific">Mytilus edulis</name>
    <name type="common">Blue mussel</name>
    <dbReference type="NCBI Taxonomy" id="6550"/>
    <lineage>
        <taxon>Eukaryota</taxon>
        <taxon>Metazoa</taxon>
        <taxon>Spiralia</taxon>
        <taxon>Lophotrochozoa</taxon>
        <taxon>Mollusca</taxon>
        <taxon>Bivalvia</taxon>
        <taxon>Autobranchia</taxon>
        <taxon>Pteriomorphia</taxon>
        <taxon>Mytilida</taxon>
        <taxon>Mytiloidea</taxon>
        <taxon>Mytilidae</taxon>
        <taxon>Mytilinae</taxon>
        <taxon>Mytilus</taxon>
    </lineage>
</organism>
<comment type="caution">
    <text evidence="2">The sequence shown here is derived from an EMBL/GenBank/DDBJ whole genome shotgun (WGS) entry which is preliminary data.</text>
</comment>
<dbReference type="InterPro" id="IPR001506">
    <property type="entry name" value="Peptidase_M12A"/>
</dbReference>
<dbReference type="InterPro" id="IPR024079">
    <property type="entry name" value="MetalloPept_cat_dom_sf"/>
</dbReference>
<dbReference type="GO" id="GO:0008270">
    <property type="term" value="F:zinc ion binding"/>
    <property type="evidence" value="ECO:0007669"/>
    <property type="project" value="InterPro"/>
</dbReference>
<dbReference type="Gene3D" id="3.40.390.10">
    <property type="entry name" value="Collagenase (Catalytic Domain)"/>
    <property type="match status" value="1"/>
</dbReference>
<dbReference type="Proteomes" id="UP000683360">
    <property type="component" value="Unassembled WGS sequence"/>
</dbReference>
<dbReference type="SUPFAM" id="SSF55486">
    <property type="entry name" value="Metalloproteases ('zincins'), catalytic domain"/>
    <property type="match status" value="1"/>
</dbReference>
<reference evidence="2" key="1">
    <citation type="submission" date="2021-03" db="EMBL/GenBank/DDBJ databases">
        <authorList>
            <person name="Bekaert M."/>
        </authorList>
    </citation>
    <scope>NUCLEOTIDE SEQUENCE</scope>
</reference>
<accession>A0A8S3RLT2</accession>
<dbReference type="GO" id="GO:0006508">
    <property type="term" value="P:proteolysis"/>
    <property type="evidence" value="ECO:0007669"/>
    <property type="project" value="InterPro"/>
</dbReference>
<dbReference type="AlphaFoldDB" id="A0A8S3RLT2"/>
<sequence length="512" mass="58314">MHCLILKEFAAVTDVYVYRPWSPGITDIDPEDVDDTLKLPPYLSPRIEECSNDTPYLPFDEDILKNFDFTPRSPPPLFSTVSKGNGKYTVGQPVISKTAKKTCETVLVGFEMGTAENILMHGHTEKAATMKTDLESNSELWMHKYTPDAIRLQQVHGLLKAIKEEDYEQILKLYYKSQHQHTLNPKDKPLQIPVFIYRDQLQKTWNRAINNAFKSINEATPGINLYETKDINISQIHIGVHKSGKSNAAWTMHGSIKDTLKYPGKSKPFIHLGQKWNENARYGTSIHELMHALSFDHEMQRFDADIYLEIDEDVDHNYQKTTNKVLTRFDPFSVMMYPLIKMEEKEGDSIWKLKDDGNQCQELSELNKVALNLVYQPCINKSKNFSPQLSIQTGMLYCGRPVMKTHNQVGKGTTDGFCGPNNWANCAACRVVTRIKDKDNKSKQIPKLEACLQKGKWQGLSGLFYCGKQDAKFATDLKFVKSARKCGPDNGLPCNDCGKELFNDYGIDFLDI</sequence>
<evidence type="ECO:0000259" key="1">
    <source>
        <dbReference type="SMART" id="SM00235"/>
    </source>
</evidence>
<name>A0A8S3RLT2_MYTED</name>